<name>A0A6L2QA43_COPFO</name>
<dbReference type="SUPFAM" id="SSF50249">
    <property type="entry name" value="Nucleic acid-binding proteins"/>
    <property type="match status" value="1"/>
</dbReference>
<sequence>MLATMRYSGGPHDQLGGTTTAIGGLPPRKVNGMANATLSGSWMTAANDCTQPASCELNVWTLVPWRQCFNELYSVVSTILNKTYAVLNGEGGVVCCDMQLQKLWDSERGEADLTKNDVNVKELDFGIYQQRQKQLSFQDRGKRLKLQQFVVKKATSLYDASLLEVDSESQDRPPGEEDYYAVMPPYDMFLSLDKASRVKHFFQTLKKGDIIIGSVLTKSVSGMMLKVLCTDGEGAKCVSDVNVKAFCPTSNLIPASDKKSVNRSYLMNDTVCCEVLEVNSDTEKLVCGMKGVTLPPNSDYASRLGIIHSDDFPEVYKKMQELKGETYDKVLEKSLGFYNPNNMNYLANQVGLGNNNFSYMVGLRGRFPEQEYALELRQVQASKWAFRNVAEGIEHFKSGRHSEAFQCLNKALNIDPRNVEGLVARGAL</sequence>
<dbReference type="InterPro" id="IPR039190">
    <property type="entry name" value="TTC14"/>
</dbReference>
<keyword evidence="3" id="KW-1185">Reference proteome</keyword>
<evidence type="ECO:0000313" key="3">
    <source>
        <dbReference type="Proteomes" id="UP000502823"/>
    </source>
</evidence>
<accession>A0A6L2QA43</accession>
<comment type="caution">
    <text evidence="2">The sequence shown here is derived from an EMBL/GenBank/DDBJ whole genome shotgun (WGS) entry which is preliminary data.</text>
</comment>
<proteinExistence type="predicted"/>
<dbReference type="InterPro" id="IPR012340">
    <property type="entry name" value="NA-bd_OB-fold"/>
</dbReference>
<dbReference type="InterPro" id="IPR019734">
    <property type="entry name" value="TPR_rpt"/>
</dbReference>
<dbReference type="OrthoDB" id="1914839at2759"/>
<dbReference type="PROSITE" id="PS50005">
    <property type="entry name" value="TPR"/>
    <property type="match status" value="1"/>
</dbReference>
<evidence type="ECO:0000256" key="1">
    <source>
        <dbReference type="PROSITE-ProRule" id="PRU00339"/>
    </source>
</evidence>
<keyword evidence="1" id="KW-0802">TPR repeat</keyword>
<organism evidence="2 3">
    <name type="scientific">Coptotermes formosanus</name>
    <name type="common">Formosan subterranean termite</name>
    <dbReference type="NCBI Taxonomy" id="36987"/>
    <lineage>
        <taxon>Eukaryota</taxon>
        <taxon>Metazoa</taxon>
        <taxon>Ecdysozoa</taxon>
        <taxon>Arthropoda</taxon>
        <taxon>Hexapoda</taxon>
        <taxon>Insecta</taxon>
        <taxon>Pterygota</taxon>
        <taxon>Neoptera</taxon>
        <taxon>Polyneoptera</taxon>
        <taxon>Dictyoptera</taxon>
        <taxon>Blattodea</taxon>
        <taxon>Blattoidea</taxon>
        <taxon>Termitoidae</taxon>
        <taxon>Rhinotermitidae</taxon>
        <taxon>Coptotermes</taxon>
    </lineage>
</organism>
<reference evidence="3" key="1">
    <citation type="submission" date="2020-01" db="EMBL/GenBank/DDBJ databases">
        <title>Draft genome sequence of the Termite Coptotermes fromosanus.</title>
        <authorList>
            <person name="Itakura S."/>
            <person name="Yosikawa Y."/>
            <person name="Umezawa K."/>
        </authorList>
    </citation>
    <scope>NUCLEOTIDE SEQUENCE [LARGE SCALE GENOMIC DNA]</scope>
</reference>
<dbReference type="EMBL" id="BLKM01012995">
    <property type="protein sequence ID" value="GFG38687.1"/>
    <property type="molecule type" value="Genomic_DNA"/>
</dbReference>
<gene>
    <name evidence="2" type="ORF">Cfor_07003</name>
</gene>
<dbReference type="InterPro" id="IPR011990">
    <property type="entry name" value="TPR-like_helical_dom_sf"/>
</dbReference>
<dbReference type="PANTHER" id="PTHR23184">
    <property type="entry name" value="TETRATRICOPEPTIDE REPEAT PROTEIN 14"/>
    <property type="match status" value="1"/>
</dbReference>
<dbReference type="Proteomes" id="UP000502823">
    <property type="component" value="Unassembled WGS sequence"/>
</dbReference>
<dbReference type="SUPFAM" id="SSF48452">
    <property type="entry name" value="TPR-like"/>
    <property type="match status" value="1"/>
</dbReference>
<dbReference type="AlphaFoldDB" id="A0A6L2QA43"/>
<dbReference type="PANTHER" id="PTHR23184:SF9">
    <property type="entry name" value="TETRATRICOPEPTIDE REPEAT PROTEIN 14"/>
    <property type="match status" value="1"/>
</dbReference>
<dbReference type="InParanoid" id="A0A6L2QA43"/>
<feature type="repeat" description="TPR" evidence="1">
    <location>
        <begin position="385"/>
        <end position="418"/>
    </location>
</feature>
<dbReference type="Gene3D" id="1.25.40.10">
    <property type="entry name" value="Tetratricopeptide repeat domain"/>
    <property type="match status" value="1"/>
</dbReference>
<protein>
    <submittedName>
        <fullName evidence="2">Uncharacterized protein</fullName>
    </submittedName>
</protein>
<evidence type="ECO:0000313" key="2">
    <source>
        <dbReference type="EMBL" id="GFG38687.1"/>
    </source>
</evidence>